<protein>
    <submittedName>
        <fullName evidence="1">Uncharacterized protein</fullName>
    </submittedName>
</protein>
<dbReference type="EMBL" id="JABSTQ010010563">
    <property type="protein sequence ID" value="KAG0419920.1"/>
    <property type="molecule type" value="Genomic_DNA"/>
</dbReference>
<name>A0AC60PHG5_IXOPE</name>
<evidence type="ECO:0000313" key="2">
    <source>
        <dbReference type="Proteomes" id="UP000805193"/>
    </source>
</evidence>
<evidence type="ECO:0000313" key="1">
    <source>
        <dbReference type="EMBL" id="KAG0419920.1"/>
    </source>
</evidence>
<accession>A0AC60PHG5</accession>
<proteinExistence type="predicted"/>
<feature type="non-terminal residue" evidence="1">
    <location>
        <position position="1"/>
    </location>
</feature>
<keyword evidence="2" id="KW-1185">Reference proteome</keyword>
<organism evidence="1 2">
    <name type="scientific">Ixodes persulcatus</name>
    <name type="common">Taiga tick</name>
    <dbReference type="NCBI Taxonomy" id="34615"/>
    <lineage>
        <taxon>Eukaryota</taxon>
        <taxon>Metazoa</taxon>
        <taxon>Ecdysozoa</taxon>
        <taxon>Arthropoda</taxon>
        <taxon>Chelicerata</taxon>
        <taxon>Arachnida</taxon>
        <taxon>Acari</taxon>
        <taxon>Parasitiformes</taxon>
        <taxon>Ixodida</taxon>
        <taxon>Ixodoidea</taxon>
        <taxon>Ixodidae</taxon>
        <taxon>Ixodinae</taxon>
        <taxon>Ixodes</taxon>
    </lineage>
</organism>
<dbReference type="Proteomes" id="UP000805193">
    <property type="component" value="Unassembled WGS sequence"/>
</dbReference>
<gene>
    <name evidence="1" type="ORF">HPB47_003791</name>
</gene>
<reference evidence="1 2" key="1">
    <citation type="journal article" date="2020" name="Cell">
        <title>Large-Scale Comparative Analyses of Tick Genomes Elucidate Their Genetic Diversity and Vector Capacities.</title>
        <authorList>
            <consortium name="Tick Genome and Microbiome Consortium (TIGMIC)"/>
            <person name="Jia N."/>
            <person name="Wang J."/>
            <person name="Shi W."/>
            <person name="Du L."/>
            <person name="Sun Y."/>
            <person name="Zhan W."/>
            <person name="Jiang J.F."/>
            <person name="Wang Q."/>
            <person name="Zhang B."/>
            <person name="Ji P."/>
            <person name="Bell-Sakyi L."/>
            <person name="Cui X.M."/>
            <person name="Yuan T.T."/>
            <person name="Jiang B.G."/>
            <person name="Yang W.F."/>
            <person name="Lam T.T."/>
            <person name="Chang Q.C."/>
            <person name="Ding S.J."/>
            <person name="Wang X.J."/>
            <person name="Zhu J.G."/>
            <person name="Ruan X.D."/>
            <person name="Zhao L."/>
            <person name="Wei J.T."/>
            <person name="Ye R.Z."/>
            <person name="Que T.C."/>
            <person name="Du C.H."/>
            <person name="Zhou Y.H."/>
            <person name="Cheng J.X."/>
            <person name="Dai P.F."/>
            <person name="Guo W.B."/>
            <person name="Han X.H."/>
            <person name="Huang E.J."/>
            <person name="Li L.F."/>
            <person name="Wei W."/>
            <person name="Gao Y.C."/>
            <person name="Liu J.Z."/>
            <person name="Shao H.Z."/>
            <person name="Wang X."/>
            <person name="Wang C.C."/>
            <person name="Yang T.C."/>
            <person name="Huo Q.B."/>
            <person name="Li W."/>
            <person name="Chen H.Y."/>
            <person name="Chen S.E."/>
            <person name="Zhou L.G."/>
            <person name="Ni X.B."/>
            <person name="Tian J.H."/>
            <person name="Sheng Y."/>
            <person name="Liu T."/>
            <person name="Pan Y.S."/>
            <person name="Xia L.Y."/>
            <person name="Li J."/>
            <person name="Zhao F."/>
            <person name="Cao W.C."/>
        </authorList>
    </citation>
    <scope>NUCLEOTIDE SEQUENCE [LARGE SCALE GENOMIC DNA]</scope>
    <source>
        <strain evidence="1">Iper-2018</strain>
    </source>
</reference>
<sequence>VFILRYCDPSAGAKQDLDSITMKFLGVPDWVILVATSLVLLYLYAARYRNYWKEQNVIHEEFSLIFAAARRMIFKPFHQMDQDRYLEFGKLFGVYEAAKPLLFVADPELVKRVLVKDFPSLPNRRALSFNDSLLDNMMSIIPVEKWRRIRPAASPAFSTGKLRKMNSLIADCARKTAEHLKMAAEKEGELDIKQFYGNYALDVIARCAFATRLDSHTQETDEFVTKARQAFSGKITLPLILLVLFPGVFKLFKLKAFNTDIFLYFKNLCLRIIQSRKEKKSRQEDFLQLMMDAQDGSIAATVETAQSTEEKLFNLDSEIKTDTSFLGGVKAKVSKSERQGLWSPHHLSPSHAFGPFLGPPAFFIAPPGPPFGPGAESGPAGQLR</sequence>
<comment type="caution">
    <text evidence="1">The sequence shown here is derived from an EMBL/GenBank/DDBJ whole genome shotgun (WGS) entry which is preliminary data.</text>
</comment>